<dbReference type="EMBL" id="BKCP01006072">
    <property type="protein sequence ID" value="GER41360.1"/>
    <property type="molecule type" value="Genomic_DNA"/>
</dbReference>
<reference evidence="2" key="1">
    <citation type="journal article" date="2019" name="Curr. Biol.">
        <title>Genome Sequence of Striga asiatica Provides Insight into the Evolution of Plant Parasitism.</title>
        <authorList>
            <person name="Yoshida S."/>
            <person name="Kim S."/>
            <person name="Wafula E.K."/>
            <person name="Tanskanen J."/>
            <person name="Kim Y.M."/>
            <person name="Honaas L."/>
            <person name="Yang Z."/>
            <person name="Spallek T."/>
            <person name="Conn C.E."/>
            <person name="Ichihashi Y."/>
            <person name="Cheong K."/>
            <person name="Cui S."/>
            <person name="Der J.P."/>
            <person name="Gundlach H."/>
            <person name="Jiao Y."/>
            <person name="Hori C."/>
            <person name="Ishida J.K."/>
            <person name="Kasahara H."/>
            <person name="Kiba T."/>
            <person name="Kim M.S."/>
            <person name="Koo N."/>
            <person name="Laohavisit A."/>
            <person name="Lee Y.H."/>
            <person name="Lumba S."/>
            <person name="McCourt P."/>
            <person name="Mortimer J.C."/>
            <person name="Mutuku J.M."/>
            <person name="Nomura T."/>
            <person name="Sasaki-Sekimoto Y."/>
            <person name="Seto Y."/>
            <person name="Wang Y."/>
            <person name="Wakatake T."/>
            <person name="Sakakibara H."/>
            <person name="Demura T."/>
            <person name="Yamaguchi S."/>
            <person name="Yoneyama K."/>
            <person name="Manabe R.I."/>
            <person name="Nelson D.C."/>
            <person name="Schulman A.H."/>
            <person name="Timko M.P."/>
            <person name="dePamphilis C.W."/>
            <person name="Choi D."/>
            <person name="Shirasu K."/>
        </authorList>
    </citation>
    <scope>NUCLEOTIDE SEQUENCE [LARGE SCALE GENOMIC DNA]</scope>
    <source>
        <strain evidence="2">cv. UVA1</strain>
    </source>
</reference>
<evidence type="ECO:0000313" key="1">
    <source>
        <dbReference type="EMBL" id="GER41360.1"/>
    </source>
</evidence>
<proteinExistence type="predicted"/>
<sequence length="139" mass="16087">MEGVQDAVKDGWQVEVEGSAMYQVHQKVKHTRMSLLAWHKPVHRNSEKVISTLTAKLEELRLVGKDRDWEEWSAFLLQRGLVGKQVNLVIRNGQSTRLNEVNWVPGLSGKKPELRTEVDGRLFWVKDLMWQVLFNGILI</sequence>
<dbReference type="AlphaFoldDB" id="A0A5A7Q830"/>
<gene>
    <name evidence="1" type="ORF">STAS_18077</name>
</gene>
<evidence type="ECO:0000313" key="2">
    <source>
        <dbReference type="Proteomes" id="UP000325081"/>
    </source>
</evidence>
<protein>
    <submittedName>
        <fullName evidence="1">Cyclic nucleotide gated channel 5</fullName>
    </submittedName>
</protein>
<keyword evidence="2" id="KW-1185">Reference proteome</keyword>
<comment type="caution">
    <text evidence="1">The sequence shown here is derived from an EMBL/GenBank/DDBJ whole genome shotgun (WGS) entry which is preliminary data.</text>
</comment>
<organism evidence="1 2">
    <name type="scientific">Striga asiatica</name>
    <name type="common">Asiatic witchweed</name>
    <name type="synonym">Buchnera asiatica</name>
    <dbReference type="NCBI Taxonomy" id="4170"/>
    <lineage>
        <taxon>Eukaryota</taxon>
        <taxon>Viridiplantae</taxon>
        <taxon>Streptophyta</taxon>
        <taxon>Embryophyta</taxon>
        <taxon>Tracheophyta</taxon>
        <taxon>Spermatophyta</taxon>
        <taxon>Magnoliopsida</taxon>
        <taxon>eudicotyledons</taxon>
        <taxon>Gunneridae</taxon>
        <taxon>Pentapetalae</taxon>
        <taxon>asterids</taxon>
        <taxon>lamiids</taxon>
        <taxon>Lamiales</taxon>
        <taxon>Orobanchaceae</taxon>
        <taxon>Buchnereae</taxon>
        <taxon>Striga</taxon>
    </lineage>
</organism>
<dbReference type="Proteomes" id="UP000325081">
    <property type="component" value="Unassembled WGS sequence"/>
</dbReference>
<accession>A0A5A7Q830</accession>
<name>A0A5A7Q830_STRAF</name>